<dbReference type="InterPro" id="IPR050109">
    <property type="entry name" value="HTH-type_TetR-like_transc_reg"/>
</dbReference>
<dbReference type="AlphaFoldDB" id="A0A964XIU8"/>
<dbReference type="PROSITE" id="PS01081">
    <property type="entry name" value="HTH_TETR_1"/>
    <property type="match status" value="1"/>
</dbReference>
<dbReference type="EMBL" id="JAAAHS010000011">
    <property type="protein sequence ID" value="NBE50425.1"/>
    <property type="molecule type" value="Genomic_DNA"/>
</dbReference>
<evidence type="ECO:0000256" key="1">
    <source>
        <dbReference type="ARBA" id="ARBA00023015"/>
    </source>
</evidence>
<evidence type="ECO:0000313" key="8">
    <source>
        <dbReference type="Proteomes" id="UP000598297"/>
    </source>
</evidence>
<keyword evidence="8" id="KW-1185">Reference proteome</keyword>
<dbReference type="InterPro" id="IPR036271">
    <property type="entry name" value="Tet_transcr_reg_TetR-rel_C_sf"/>
</dbReference>
<dbReference type="InterPro" id="IPR001647">
    <property type="entry name" value="HTH_TetR"/>
</dbReference>
<feature type="region of interest" description="Disordered" evidence="5">
    <location>
        <begin position="1"/>
        <end position="21"/>
    </location>
</feature>
<dbReference type="InterPro" id="IPR023772">
    <property type="entry name" value="DNA-bd_HTH_TetR-type_CS"/>
</dbReference>
<feature type="domain" description="HTH tetR-type" evidence="6">
    <location>
        <begin position="21"/>
        <end position="81"/>
    </location>
</feature>
<protein>
    <submittedName>
        <fullName evidence="7">TetR family transcriptional regulator</fullName>
    </submittedName>
</protein>
<evidence type="ECO:0000259" key="6">
    <source>
        <dbReference type="PROSITE" id="PS50977"/>
    </source>
</evidence>
<dbReference type="InterPro" id="IPR011075">
    <property type="entry name" value="TetR_C"/>
</dbReference>
<dbReference type="Proteomes" id="UP000598297">
    <property type="component" value="Unassembled WGS sequence"/>
</dbReference>
<evidence type="ECO:0000256" key="3">
    <source>
        <dbReference type="ARBA" id="ARBA00023163"/>
    </source>
</evidence>
<dbReference type="PANTHER" id="PTHR30055:SF149">
    <property type="entry name" value="TETR-FAMILY TRANSCRIPTIONAL REGULATOR"/>
    <property type="match status" value="1"/>
</dbReference>
<dbReference type="GO" id="GO:0003700">
    <property type="term" value="F:DNA-binding transcription factor activity"/>
    <property type="evidence" value="ECO:0007669"/>
    <property type="project" value="TreeGrafter"/>
</dbReference>
<organism evidence="7 8">
    <name type="scientific">Streptomyces boluensis</name>
    <dbReference type="NCBI Taxonomy" id="1775135"/>
    <lineage>
        <taxon>Bacteria</taxon>
        <taxon>Bacillati</taxon>
        <taxon>Actinomycetota</taxon>
        <taxon>Actinomycetes</taxon>
        <taxon>Kitasatosporales</taxon>
        <taxon>Streptomycetaceae</taxon>
        <taxon>Streptomyces</taxon>
    </lineage>
</organism>
<evidence type="ECO:0000256" key="4">
    <source>
        <dbReference type="PROSITE-ProRule" id="PRU00335"/>
    </source>
</evidence>
<dbReference type="RefSeq" id="WP_161693449.1">
    <property type="nucleotide sequence ID" value="NZ_JAAAHS010000011.1"/>
</dbReference>
<sequence length="213" mass="22674">MPARNDNHATASPSRGRPADPRLEGAFVEAALQLVAEKGYAALTTAAVAKRAGASTASLYRRWPTKRSLVTHIARTVTLDVLGEIDTGTLRGDLRELLTRKQQLFDCVGPTLLALLAEARHDDELREILHQAVIVDINARSEAMLDRAVERGEIPEPDTSTAQALTVILVGGGLVHHALLPASPEPGTDATVEAELTLILTALAHRPGPSVPS</sequence>
<accession>A0A964XIU8</accession>
<dbReference type="GO" id="GO:0000976">
    <property type="term" value="F:transcription cis-regulatory region binding"/>
    <property type="evidence" value="ECO:0007669"/>
    <property type="project" value="TreeGrafter"/>
</dbReference>
<evidence type="ECO:0000313" key="7">
    <source>
        <dbReference type="EMBL" id="NBE50425.1"/>
    </source>
</evidence>
<proteinExistence type="predicted"/>
<comment type="caution">
    <text evidence="7">The sequence shown here is derived from an EMBL/GenBank/DDBJ whole genome shotgun (WGS) entry which is preliminary data.</text>
</comment>
<dbReference type="PROSITE" id="PS50977">
    <property type="entry name" value="HTH_TETR_2"/>
    <property type="match status" value="1"/>
</dbReference>
<feature type="DNA-binding region" description="H-T-H motif" evidence="4">
    <location>
        <begin position="44"/>
        <end position="63"/>
    </location>
</feature>
<dbReference type="InterPro" id="IPR009057">
    <property type="entry name" value="Homeodomain-like_sf"/>
</dbReference>
<dbReference type="OrthoDB" id="9796019at2"/>
<keyword evidence="3" id="KW-0804">Transcription</keyword>
<gene>
    <name evidence="7" type="ORF">GUY60_03070</name>
</gene>
<evidence type="ECO:0000256" key="5">
    <source>
        <dbReference type="SAM" id="MobiDB-lite"/>
    </source>
</evidence>
<dbReference type="PANTHER" id="PTHR30055">
    <property type="entry name" value="HTH-TYPE TRANSCRIPTIONAL REGULATOR RUTR"/>
    <property type="match status" value="1"/>
</dbReference>
<reference evidence="7" key="1">
    <citation type="submission" date="2020-01" db="EMBL/GenBank/DDBJ databases">
        <title>Whole-genome analyses of novel actinobacteria.</title>
        <authorList>
            <person name="Sahin N."/>
        </authorList>
    </citation>
    <scope>NUCLEOTIDE SEQUENCE</scope>
    <source>
        <strain evidence="7">YC537</strain>
    </source>
</reference>
<dbReference type="Gene3D" id="1.10.10.60">
    <property type="entry name" value="Homeodomain-like"/>
    <property type="match status" value="1"/>
</dbReference>
<dbReference type="SUPFAM" id="SSF48498">
    <property type="entry name" value="Tetracyclin repressor-like, C-terminal domain"/>
    <property type="match status" value="1"/>
</dbReference>
<evidence type="ECO:0000256" key="2">
    <source>
        <dbReference type="ARBA" id="ARBA00023125"/>
    </source>
</evidence>
<keyword evidence="2 4" id="KW-0238">DNA-binding</keyword>
<dbReference type="SUPFAM" id="SSF46689">
    <property type="entry name" value="Homeodomain-like"/>
    <property type="match status" value="1"/>
</dbReference>
<keyword evidence="1" id="KW-0805">Transcription regulation</keyword>
<dbReference type="Gene3D" id="1.10.357.10">
    <property type="entry name" value="Tetracycline Repressor, domain 2"/>
    <property type="match status" value="1"/>
</dbReference>
<dbReference type="Pfam" id="PF16859">
    <property type="entry name" value="TetR_C_11"/>
    <property type="match status" value="1"/>
</dbReference>
<dbReference type="PRINTS" id="PR00455">
    <property type="entry name" value="HTHTETR"/>
</dbReference>
<dbReference type="Pfam" id="PF00440">
    <property type="entry name" value="TetR_N"/>
    <property type="match status" value="1"/>
</dbReference>
<name>A0A964XIU8_9ACTN</name>